<sequence>MRRETSSQGFQAEASVDEDWRFAELVARAWIDPSLSIRYHNNPRTVLAEFGVHLSETGTAPMLPPAPALELVVEDFGAVGPRSSSCSQCTSCAVCIVTES</sequence>
<proteinExistence type="predicted"/>
<organism evidence="1 2">
    <name type="scientific">Streptomyces humicola</name>
    <dbReference type="NCBI Taxonomy" id="2953240"/>
    <lineage>
        <taxon>Bacteria</taxon>
        <taxon>Bacillati</taxon>
        <taxon>Actinomycetota</taxon>
        <taxon>Actinomycetes</taxon>
        <taxon>Kitasatosporales</taxon>
        <taxon>Streptomycetaceae</taxon>
        <taxon>Streptomyces</taxon>
    </lineage>
</organism>
<evidence type="ECO:0000313" key="2">
    <source>
        <dbReference type="Proteomes" id="UP001057702"/>
    </source>
</evidence>
<gene>
    <name evidence="1" type="ORF">NGB36_27765</name>
</gene>
<dbReference type="RefSeq" id="WP_255923328.1">
    <property type="nucleotide sequence ID" value="NZ_JANFNG010000032.1"/>
</dbReference>
<dbReference type="NCBIfam" id="TIGR04351">
    <property type="entry name" value="TOMM_nitrile_2"/>
    <property type="match status" value="1"/>
</dbReference>
<accession>A0ABT1Q2V8</accession>
<protein>
    <submittedName>
        <fullName evidence="1">TIGR04351 family putative TOMM peptide</fullName>
    </submittedName>
</protein>
<dbReference type="InterPro" id="IPR027615">
    <property type="entry name" value="TOMM_nitrile_2"/>
</dbReference>
<evidence type="ECO:0000313" key="1">
    <source>
        <dbReference type="EMBL" id="MCQ4084272.1"/>
    </source>
</evidence>
<comment type="caution">
    <text evidence="1">The sequence shown here is derived from an EMBL/GenBank/DDBJ whole genome shotgun (WGS) entry which is preliminary data.</text>
</comment>
<reference evidence="1" key="1">
    <citation type="submission" date="2022-06" db="EMBL/GenBank/DDBJ databases">
        <title>Draft genome sequence of Streptomyces sp. RB6PN25 isolated from peat swamp forest in Thailand.</title>
        <authorList>
            <person name="Duangmal K."/>
            <person name="Klaysubun C."/>
        </authorList>
    </citation>
    <scope>NUCLEOTIDE SEQUENCE</scope>
    <source>
        <strain evidence="1">RB6PN25</strain>
    </source>
</reference>
<keyword evidence="2" id="KW-1185">Reference proteome</keyword>
<dbReference type="EMBL" id="JANFNG010000032">
    <property type="protein sequence ID" value="MCQ4084272.1"/>
    <property type="molecule type" value="Genomic_DNA"/>
</dbReference>
<name>A0ABT1Q2V8_9ACTN</name>
<dbReference type="Proteomes" id="UP001057702">
    <property type="component" value="Unassembled WGS sequence"/>
</dbReference>
<dbReference type="SUPFAM" id="SSF56209">
    <property type="entry name" value="Nitrile hydratase alpha chain"/>
    <property type="match status" value="1"/>
</dbReference>
<dbReference type="InterPro" id="IPR036648">
    <property type="entry name" value="CN_Hdrase_a/SCN_Hdrase_g_sf"/>
</dbReference>